<proteinExistence type="predicted"/>
<keyword evidence="3 5" id="KW-1133">Transmembrane helix</keyword>
<feature type="transmembrane region" description="Helical" evidence="5">
    <location>
        <begin position="130"/>
        <end position="147"/>
    </location>
</feature>
<dbReference type="CDD" id="cd03386">
    <property type="entry name" value="PAP2_Aur1_like"/>
    <property type="match status" value="1"/>
</dbReference>
<accession>A0A563DZJ2</accession>
<evidence type="ECO:0000256" key="2">
    <source>
        <dbReference type="ARBA" id="ARBA00022692"/>
    </source>
</evidence>
<evidence type="ECO:0000256" key="1">
    <source>
        <dbReference type="ARBA" id="ARBA00004141"/>
    </source>
</evidence>
<dbReference type="Proteomes" id="UP000320244">
    <property type="component" value="Unassembled WGS sequence"/>
</dbReference>
<evidence type="ECO:0000256" key="5">
    <source>
        <dbReference type="SAM" id="Phobius"/>
    </source>
</evidence>
<evidence type="ECO:0000313" key="7">
    <source>
        <dbReference type="EMBL" id="TWP35539.1"/>
    </source>
</evidence>
<comment type="subcellular location">
    <subcellularLocation>
        <location evidence="1">Membrane</location>
        <topology evidence="1">Multi-pass membrane protein</topology>
    </subcellularLocation>
</comment>
<feature type="transmembrane region" description="Helical" evidence="5">
    <location>
        <begin position="224"/>
        <end position="245"/>
    </location>
</feature>
<sequence>MGLLSWQQALTVCLVAIASSVVLRRRLRRVAAILLEISILAGLFAAWQLAQLISRSGAADAFARARWIERFQHTLRLPSEHWMQHLVLGHPDLVRAENLYYAMAHFNGMGIFLLWLFFRHRDRYPAVRTTMAVSTGVCLLVAFLPVAPPRLLPGYVDTAARYGQSVYGAGLNVDELSAMPSVHVLWAVLIGWYVVRVSGSRWRFLALLYPVATVFVVVSTANHWWLDGIVAVLILVAAAWGQVGLRRMWSAWRAKANRPPTVVSLVDATPVPGPAVTKDGHGPVG</sequence>
<name>A0A563DZJ2_9MICO</name>
<keyword evidence="4 5" id="KW-0472">Membrane</keyword>
<feature type="domain" description="Inositolphosphotransferase Aur1/Ipt1" evidence="6">
    <location>
        <begin position="66"/>
        <end position="240"/>
    </location>
</feature>
<feature type="transmembrane region" description="Helical" evidence="5">
    <location>
        <begin position="30"/>
        <end position="50"/>
    </location>
</feature>
<feature type="transmembrane region" description="Helical" evidence="5">
    <location>
        <begin position="202"/>
        <end position="218"/>
    </location>
</feature>
<evidence type="ECO:0000256" key="4">
    <source>
        <dbReference type="ARBA" id="ARBA00023136"/>
    </source>
</evidence>
<dbReference type="AlphaFoldDB" id="A0A563DZJ2"/>
<protein>
    <submittedName>
        <fullName evidence="7">Phosphatase PAP2 family protein</fullName>
    </submittedName>
</protein>
<keyword evidence="2 5" id="KW-0812">Transmembrane</keyword>
<keyword evidence="8" id="KW-1185">Reference proteome</keyword>
<dbReference type="RefSeq" id="WP_146317245.1">
    <property type="nucleotide sequence ID" value="NZ_VCQV01000018.1"/>
</dbReference>
<dbReference type="Pfam" id="PF14378">
    <property type="entry name" value="PAP2_3"/>
    <property type="match status" value="1"/>
</dbReference>
<dbReference type="EMBL" id="VCQV01000018">
    <property type="protein sequence ID" value="TWP35539.1"/>
    <property type="molecule type" value="Genomic_DNA"/>
</dbReference>
<evidence type="ECO:0000313" key="8">
    <source>
        <dbReference type="Proteomes" id="UP000320244"/>
    </source>
</evidence>
<evidence type="ECO:0000259" key="6">
    <source>
        <dbReference type="Pfam" id="PF14378"/>
    </source>
</evidence>
<feature type="transmembrane region" description="Helical" evidence="5">
    <location>
        <begin position="6"/>
        <end position="23"/>
    </location>
</feature>
<dbReference type="OrthoDB" id="5241565at2"/>
<evidence type="ECO:0000256" key="3">
    <source>
        <dbReference type="ARBA" id="ARBA00022989"/>
    </source>
</evidence>
<feature type="transmembrane region" description="Helical" evidence="5">
    <location>
        <begin position="99"/>
        <end position="118"/>
    </location>
</feature>
<dbReference type="PANTHER" id="PTHR31310">
    <property type="match status" value="1"/>
</dbReference>
<comment type="caution">
    <text evidence="7">The sequence shown here is derived from an EMBL/GenBank/DDBJ whole genome shotgun (WGS) entry which is preliminary data.</text>
</comment>
<gene>
    <name evidence="7" type="ORF">FGL98_13215</name>
</gene>
<reference evidence="7 8" key="1">
    <citation type="submission" date="2019-05" db="EMBL/GenBank/DDBJ databases">
        <authorList>
            <person name="Lee S.D."/>
        </authorList>
    </citation>
    <scope>NUCLEOTIDE SEQUENCE [LARGE SCALE GENOMIC DNA]</scope>
    <source>
        <strain evidence="7 8">C5-26</strain>
    </source>
</reference>
<dbReference type="PANTHER" id="PTHR31310:SF7">
    <property type="entry name" value="PA-PHOSPHATASE RELATED-FAMILY PROTEIN DDB_G0268928"/>
    <property type="match status" value="1"/>
</dbReference>
<dbReference type="InterPro" id="IPR052185">
    <property type="entry name" value="IPC_Synthase-Related"/>
</dbReference>
<feature type="transmembrane region" description="Helical" evidence="5">
    <location>
        <begin position="176"/>
        <end position="195"/>
    </location>
</feature>
<organism evidence="7 8">
    <name type="scientific">Leekyejoonella antrihumi</name>
    <dbReference type="NCBI Taxonomy" id="1660198"/>
    <lineage>
        <taxon>Bacteria</taxon>
        <taxon>Bacillati</taxon>
        <taxon>Actinomycetota</taxon>
        <taxon>Actinomycetes</taxon>
        <taxon>Micrococcales</taxon>
        <taxon>Dermacoccaceae</taxon>
        <taxon>Leekyejoonella</taxon>
    </lineage>
</organism>
<reference evidence="7 8" key="2">
    <citation type="submission" date="2019-08" db="EMBL/GenBank/DDBJ databases">
        <title>Jejuicoccus antrihumi gen. nov., sp. nov., a new member of the family Dermacoccaceae isolated from a cave.</title>
        <authorList>
            <person name="Schumann P."/>
            <person name="Kim I.S."/>
        </authorList>
    </citation>
    <scope>NUCLEOTIDE SEQUENCE [LARGE SCALE GENOMIC DNA]</scope>
    <source>
        <strain evidence="7 8">C5-26</strain>
    </source>
</reference>
<dbReference type="InterPro" id="IPR026841">
    <property type="entry name" value="Aur1/Ipt1"/>
</dbReference>
<dbReference type="GO" id="GO:0016020">
    <property type="term" value="C:membrane"/>
    <property type="evidence" value="ECO:0007669"/>
    <property type="project" value="UniProtKB-SubCell"/>
</dbReference>